<dbReference type="Gene3D" id="3.20.20.30">
    <property type="entry name" value="Luciferase-like domain"/>
    <property type="match status" value="1"/>
</dbReference>
<feature type="domain" description="Luciferase-like" evidence="2">
    <location>
        <begin position="10"/>
        <end position="308"/>
    </location>
</feature>
<dbReference type="Pfam" id="PF00296">
    <property type="entry name" value="Bac_luciferase"/>
    <property type="match status" value="1"/>
</dbReference>
<dbReference type="SUPFAM" id="SSF51679">
    <property type="entry name" value="Bacterial luciferase-like"/>
    <property type="match status" value="1"/>
</dbReference>
<dbReference type="OrthoDB" id="9780518at2"/>
<dbReference type="AlphaFoldDB" id="A0A0M2XLK3"/>
<dbReference type="PANTHER" id="PTHR30137">
    <property type="entry name" value="LUCIFERASE-LIKE MONOOXYGENASE"/>
    <property type="match status" value="1"/>
</dbReference>
<dbReference type="GO" id="GO:0016705">
    <property type="term" value="F:oxidoreductase activity, acting on paired donors, with incorporation or reduction of molecular oxygen"/>
    <property type="evidence" value="ECO:0007669"/>
    <property type="project" value="InterPro"/>
</dbReference>
<dbReference type="EMBL" id="JABAGA010000007">
    <property type="protein sequence ID" value="NMF10154.1"/>
    <property type="molecule type" value="Genomic_DNA"/>
</dbReference>
<dbReference type="PANTHER" id="PTHR30137:SF6">
    <property type="entry name" value="LUCIFERASE-LIKE MONOOXYGENASE"/>
    <property type="match status" value="1"/>
</dbReference>
<evidence type="ECO:0000313" key="4">
    <source>
        <dbReference type="Proteomes" id="UP000589552"/>
    </source>
</evidence>
<dbReference type="InterPro" id="IPR050766">
    <property type="entry name" value="Bact_Lucif_Oxidored"/>
</dbReference>
<dbReference type="GO" id="GO:0005829">
    <property type="term" value="C:cytosol"/>
    <property type="evidence" value="ECO:0007669"/>
    <property type="project" value="TreeGrafter"/>
</dbReference>
<dbReference type="FunFam" id="3.20.20.30:FF:000002">
    <property type="entry name" value="LLM class flavin-dependent oxidoreductase"/>
    <property type="match status" value="1"/>
</dbReference>
<reference evidence="3 4" key="1">
    <citation type="submission" date="2020-04" db="EMBL/GenBank/DDBJ databases">
        <authorList>
            <person name="Hitch T.C.A."/>
            <person name="Wylensek D."/>
            <person name="Clavel T."/>
        </authorList>
    </citation>
    <scope>NUCLEOTIDE SEQUENCE [LARGE SCALE GENOMIC DNA]</scope>
    <source>
        <strain evidence="3 4">BL-383-APC-2I</strain>
    </source>
</reference>
<proteinExistence type="predicted"/>
<comment type="similarity">
    <text evidence="1">To bacterial alkanal monooxygenase alpha and beta chains.</text>
</comment>
<evidence type="ECO:0000259" key="2">
    <source>
        <dbReference type="Pfam" id="PF00296"/>
    </source>
</evidence>
<dbReference type="CDD" id="cd00347">
    <property type="entry name" value="Flavin_utilizing_monoxygenases"/>
    <property type="match status" value="1"/>
</dbReference>
<organism evidence="3 4">
    <name type="scientific">Corynebacterium xerosis</name>
    <dbReference type="NCBI Taxonomy" id="1725"/>
    <lineage>
        <taxon>Bacteria</taxon>
        <taxon>Bacillati</taxon>
        <taxon>Actinomycetota</taxon>
        <taxon>Actinomycetes</taxon>
        <taxon>Mycobacteriales</taxon>
        <taxon>Corynebacteriaceae</taxon>
        <taxon>Corynebacterium</taxon>
    </lineage>
</organism>
<evidence type="ECO:0000313" key="3">
    <source>
        <dbReference type="EMBL" id="NMF10154.1"/>
    </source>
</evidence>
<gene>
    <name evidence="3" type="ORF">HF852_11210</name>
</gene>
<evidence type="ECO:0000256" key="1">
    <source>
        <dbReference type="ARBA" id="ARBA00007789"/>
    </source>
</evidence>
<sequence>MSNARVPLSVLDLVPVSSGSNAREAIAASVDAARAAEASGYRRFWVAEHHNTLNIASSATTVLMGHLAGATSTIRIGSGGIMLPNHAPLRVAEDVGTLATIYPDRIDLGLGRAPGTDPSTARELRRGASDVVDFAADIRDLIRYLGPVRPEARIVAYPGQATNVPMYVLGSSTAGASVAAMLGMPFAAASHFAPFQLAEALEVYRDSFRPDAPTATISEPHVMVAANVLVADTADAARREFSVVQQMFLNIGRGGTRRPLPEPVDHPEAGASMIEWQRVQATLRCSFHGTADDVVAGLESFAAETGADEIITVTYSHDPRVRIDSIRALGDAWNASGVM</sequence>
<dbReference type="GeneID" id="95321252"/>
<protein>
    <submittedName>
        <fullName evidence="3">LLM class flavin-dependent oxidoreductase</fullName>
    </submittedName>
</protein>
<dbReference type="InterPro" id="IPR011251">
    <property type="entry name" value="Luciferase-like_dom"/>
</dbReference>
<dbReference type="Proteomes" id="UP000589552">
    <property type="component" value="Unassembled WGS sequence"/>
</dbReference>
<accession>A0A0M2XLK3</accession>
<dbReference type="RefSeq" id="WP_046649665.1">
    <property type="nucleotide sequence ID" value="NZ_JABAGA010000007.1"/>
</dbReference>
<dbReference type="NCBIfam" id="TIGR03558">
    <property type="entry name" value="oxido_grp_1"/>
    <property type="match status" value="1"/>
</dbReference>
<comment type="caution">
    <text evidence="3">The sequence shown here is derived from an EMBL/GenBank/DDBJ whole genome shotgun (WGS) entry which is preliminary data.</text>
</comment>
<dbReference type="InterPro" id="IPR036661">
    <property type="entry name" value="Luciferase-like_sf"/>
</dbReference>
<name>A0A0M2XLK3_9CORY</name>
<dbReference type="InterPro" id="IPR019949">
    <property type="entry name" value="CmoO-like"/>
</dbReference>